<name>A0A5E6V7B5_PSEFL</name>
<proteinExistence type="predicted"/>
<dbReference type="RefSeq" id="WP_224794647.1">
    <property type="nucleotide sequence ID" value="NZ_CABVGZ010000047.1"/>
</dbReference>
<dbReference type="EMBL" id="CABVGZ010000047">
    <property type="protein sequence ID" value="VVN13765.1"/>
    <property type="molecule type" value="Genomic_DNA"/>
</dbReference>
<evidence type="ECO:0000313" key="1">
    <source>
        <dbReference type="EMBL" id="VVN13765.1"/>
    </source>
</evidence>
<dbReference type="SUPFAM" id="SSF51120">
    <property type="entry name" value="beta-Roll"/>
    <property type="match status" value="1"/>
</dbReference>
<accession>A0A5E6V7B5</accession>
<sequence>MSTLIVPSIAALEARALGMEQIEASANPHGRQPRPVVRKSIATQTDPDAPFMRTLESLDKHFGPLRIGEVTTTRVELQAFGATVHGQPISPANAGMQKVDQAFLDALNFDANKAHARLKAIDTADIDGPGLLFFEISSQRSFNAGKLFVGTAGLEPGSVMERLNRLCHAAQKLDIQKVDSFENSPGWVNRGKSYLMSGAGVGMQAFGIYSGYRAMLDAIKNGETREAWIQGGSIAAELGSLILEQGFSKGGQAMLTQSGNVFRYFPRTSFGKYLSRGAGMFASIITLPFDINDAVTSFNAAAVTSGKEAQDHYVSGGLSVAGAAISLALGMAAVAGFGSVAGPLGLAAAGLLIATSLIYQAARVVDDIDDYIELTFHERLRSGWFAFTRQELDNDVMDRFKLSKGYRDHKGQLEMSARQMLDGAYKHSLEHVVNGAFRVELKPVEIWRYRWDESADEQPFKVDSYAAVVEGDDVIDAGKGLPADLEGKVSGSAGDGKGVFWRLGDGNDRVIGLENQPNIFTYRADHKALTGGAKSDAFYQEITEAELDRTSKPAHLSVLDGGAGSDTLAFEGNRPRNDTRNIGHDINLQSGKVSLRGLDPDVDALHVTQLTSIENVSTLRKGTSRVTGSDEANRIAANGYDQVNAGGGDDTIAIGGIDCRVDGGSGMDRYYIADTCARTTIVEDGEHASQIEFGWPQDIIQHWEINDTALRVRSLRGKDGSDPEHVLTVENVYQWVDGQRQLKNDKLVFKTQDEYELLALLPVKPGEALIERVDVAVSVAGKPAPAAEIVNGGTVEINDLGRKRHYLSRMAGNVEFVARQQVAQTSRTIHLDFKSTEISDVVVSYNVEVRQGVSGNTHLTYKNIDLVLHLPEKIVTFKGVIQTIPAATGYSGRNSLKVTTPLLAQDVVLILQDEVSYRLQVPDLDYEDDVRNPGTRSQSTRSCLKRRKGNYLFTRPVPGEKLSLPAQPSKVVIPPGPHTGIYVLDGQSSSYDVYLASNSIVRLSTPGAAANIADASIWNMFTSALKETVKREDIQLNANRLRIGSAMVELPTINAESPVESVSVVTSAGNIYEVSLLFEVFQLYVIDARRFASVEALLADIEAHRQRNELAANVHVTHLSAKGTTGKVVYRSAKKYWSVDSDPQSQVRAEDLLISSKQKT</sequence>
<dbReference type="AlphaFoldDB" id="A0A5E6V7B5"/>
<evidence type="ECO:0008006" key="3">
    <source>
        <dbReference type="Google" id="ProtNLM"/>
    </source>
</evidence>
<evidence type="ECO:0000313" key="2">
    <source>
        <dbReference type="Proteomes" id="UP000326241"/>
    </source>
</evidence>
<dbReference type="InterPro" id="IPR011049">
    <property type="entry name" value="Serralysin-like_metalloprot_C"/>
</dbReference>
<dbReference type="Gene3D" id="2.150.10.10">
    <property type="entry name" value="Serralysin-like metalloprotease, C-terminal"/>
    <property type="match status" value="1"/>
</dbReference>
<dbReference type="Proteomes" id="UP000326241">
    <property type="component" value="Unassembled WGS sequence"/>
</dbReference>
<gene>
    <name evidence="1" type="ORF">PS624_03970</name>
</gene>
<organism evidence="1 2">
    <name type="scientific">Pseudomonas fluorescens</name>
    <dbReference type="NCBI Taxonomy" id="294"/>
    <lineage>
        <taxon>Bacteria</taxon>
        <taxon>Pseudomonadati</taxon>
        <taxon>Pseudomonadota</taxon>
        <taxon>Gammaproteobacteria</taxon>
        <taxon>Pseudomonadales</taxon>
        <taxon>Pseudomonadaceae</taxon>
        <taxon>Pseudomonas</taxon>
    </lineage>
</organism>
<reference evidence="1 2" key="1">
    <citation type="submission" date="2019-09" db="EMBL/GenBank/DDBJ databases">
        <authorList>
            <person name="Chandra G."/>
            <person name="Truman W A."/>
        </authorList>
    </citation>
    <scope>NUCLEOTIDE SEQUENCE [LARGE SCALE GENOMIC DNA]</scope>
    <source>
        <strain evidence="1">PS624</strain>
    </source>
</reference>
<protein>
    <recommendedName>
        <fullName evidence="3">Calcium-binding protein</fullName>
    </recommendedName>
</protein>